<dbReference type="STRING" id="728005.SAMN04488059_10199"/>
<reference evidence="9 10" key="1">
    <citation type="submission" date="2016-10" db="EMBL/GenBank/DDBJ databases">
        <authorList>
            <person name="de Groot N.N."/>
        </authorList>
    </citation>
    <scope>NUCLEOTIDE SEQUENCE [LARGE SCALE GENOMIC DNA]</scope>
    <source>
        <strain evidence="9 10">CGMCC 1.10210</strain>
    </source>
</reference>
<dbReference type="EMBL" id="FOMB01000001">
    <property type="protein sequence ID" value="SFB93273.1"/>
    <property type="molecule type" value="Genomic_DNA"/>
</dbReference>
<accession>A0A1I1F7Z5</accession>
<dbReference type="Pfam" id="PF00817">
    <property type="entry name" value="IMS"/>
    <property type="match status" value="1"/>
</dbReference>
<protein>
    <recommendedName>
        <fullName evidence="3">DNA-directed DNA polymerase</fullName>
        <ecNumber evidence="3">2.7.7.7</ecNumber>
    </recommendedName>
</protein>
<feature type="domain" description="UmuC" evidence="7">
    <location>
        <begin position="76"/>
        <end position="204"/>
    </location>
</feature>
<dbReference type="InterPro" id="IPR017961">
    <property type="entry name" value="DNA_pol_Y-fam_little_finger"/>
</dbReference>
<comment type="cofactor">
    <cofactor evidence="1">
        <name>Mg(2+)</name>
        <dbReference type="ChEBI" id="CHEBI:18420"/>
    </cofactor>
</comment>
<dbReference type="Proteomes" id="UP000182258">
    <property type="component" value="Unassembled WGS sequence"/>
</dbReference>
<comment type="catalytic activity">
    <reaction evidence="6">
        <text>DNA(n) + a 2'-deoxyribonucleoside 5'-triphosphate = DNA(n+1) + diphosphate</text>
        <dbReference type="Rhea" id="RHEA:22508"/>
        <dbReference type="Rhea" id="RHEA-COMP:17339"/>
        <dbReference type="Rhea" id="RHEA-COMP:17340"/>
        <dbReference type="ChEBI" id="CHEBI:33019"/>
        <dbReference type="ChEBI" id="CHEBI:61560"/>
        <dbReference type="ChEBI" id="CHEBI:173112"/>
        <dbReference type="EC" id="2.7.7.7"/>
    </reaction>
</comment>
<name>A0A1I1F7Z5_9HYPH</name>
<evidence type="ECO:0000256" key="2">
    <source>
        <dbReference type="ARBA" id="ARBA00011245"/>
    </source>
</evidence>
<proteinExistence type="predicted"/>
<evidence type="ECO:0000259" key="8">
    <source>
        <dbReference type="Pfam" id="PF11799"/>
    </source>
</evidence>
<dbReference type="PANTHER" id="PTHR35369:SF2">
    <property type="entry name" value="BLR3025 PROTEIN"/>
    <property type="match status" value="1"/>
</dbReference>
<evidence type="ECO:0000256" key="6">
    <source>
        <dbReference type="ARBA" id="ARBA00049244"/>
    </source>
</evidence>
<dbReference type="Pfam" id="PF11799">
    <property type="entry name" value="IMS_C"/>
    <property type="match status" value="1"/>
</dbReference>
<evidence type="ECO:0000259" key="7">
    <source>
        <dbReference type="Pfam" id="PF00817"/>
    </source>
</evidence>
<evidence type="ECO:0000313" key="9">
    <source>
        <dbReference type="EMBL" id="SFB93273.1"/>
    </source>
</evidence>
<evidence type="ECO:0000256" key="5">
    <source>
        <dbReference type="ARBA" id="ARBA00025589"/>
    </source>
</evidence>
<comment type="function">
    <text evidence="5">Poorly processive, error-prone DNA polymerase involved in untargeted mutagenesis. Copies undamaged DNA at stalled replication forks, which arise in vivo from mismatched or misaligned primer ends. These misaligned primers can be extended by PolIV. Exhibits no 3'-5' exonuclease (proofreading) activity. May be involved in translesional synthesis, in conjunction with the beta clamp from PolIII.</text>
</comment>
<organism evidence="9 10">
    <name type="scientific">Devosia psychrophila</name>
    <dbReference type="NCBI Taxonomy" id="728005"/>
    <lineage>
        <taxon>Bacteria</taxon>
        <taxon>Pseudomonadati</taxon>
        <taxon>Pseudomonadota</taxon>
        <taxon>Alphaproteobacteria</taxon>
        <taxon>Hyphomicrobiales</taxon>
        <taxon>Devosiaceae</taxon>
        <taxon>Devosia</taxon>
    </lineage>
</organism>
<dbReference type="CDD" id="cd03468">
    <property type="entry name" value="PolY_like"/>
    <property type="match status" value="1"/>
</dbReference>
<dbReference type="EC" id="2.7.7.7" evidence="3"/>
<evidence type="ECO:0000313" key="10">
    <source>
        <dbReference type="Proteomes" id="UP000182258"/>
    </source>
</evidence>
<dbReference type="PANTHER" id="PTHR35369">
    <property type="entry name" value="BLR3025 PROTEIN-RELATED"/>
    <property type="match status" value="1"/>
</dbReference>
<comment type="subunit">
    <text evidence="2">Monomer.</text>
</comment>
<dbReference type="InterPro" id="IPR050356">
    <property type="entry name" value="SulA_CellDiv_inhibitor"/>
</dbReference>
<keyword evidence="4" id="KW-0227">DNA damage</keyword>
<dbReference type="GO" id="GO:0006281">
    <property type="term" value="P:DNA repair"/>
    <property type="evidence" value="ECO:0007669"/>
    <property type="project" value="InterPro"/>
</dbReference>
<evidence type="ECO:0000256" key="4">
    <source>
        <dbReference type="ARBA" id="ARBA00022763"/>
    </source>
</evidence>
<dbReference type="AlphaFoldDB" id="A0A1I1F7Z5"/>
<feature type="domain" description="DNA polymerase Y-family little finger" evidence="8">
    <location>
        <begin position="292"/>
        <end position="397"/>
    </location>
</feature>
<dbReference type="SUPFAM" id="SSF56672">
    <property type="entry name" value="DNA/RNA polymerases"/>
    <property type="match status" value="1"/>
</dbReference>
<gene>
    <name evidence="9" type="ORF">SAMN04488059_10199</name>
</gene>
<dbReference type="InterPro" id="IPR001126">
    <property type="entry name" value="UmuC"/>
</dbReference>
<dbReference type="InterPro" id="IPR043502">
    <property type="entry name" value="DNA/RNA_pol_sf"/>
</dbReference>
<sequence length="587" mass="65268">MTIGRLAPRAGRFGSNADLSSDSMPNGFWDGLKMDFQTSLLDPVRPSARQRRFLVLFLCSWPTDYLKRVDRGLTEPLALYEKIKGGLRIVALDSEAAQAGINLGQSLVDARALVPALVVREINRPLLEAGFADFADWHSNASPMVAVMQDVSRFGDLVLDITGVDHLFGGEHAMLRMLLTRLRLLGYTVAGAIAPTIGSAWAVSHFSRSQVVEAEGLVALLDALPVHALRLNEQQVATLTQMGLTTIGQLRQRPRKPLQARFGLSLLSRLDQAYGVIEERMVPRLPVAEDHVERRFADPIALMDDVLACAHDLAIQLAYRLEAQGKGAQAFHLFLYRVDHKVMSFSVNSARLTRDPEHITKLFSNRSERLSGEYDAGFGIDMIRLAASSLAALDASQLGAFAVEEGTEDLDQLNDRMASRLGAMAVLRTQMVASHIPERAARLVPTQAGKPVMASAQSLSRPVRLLPVPEYVAINAEVPDGLPASMIWRRQQYRLVKGAGPERLEAEWWRFAERLELVPPPEPKEPEPGDKLDPPLYIADLPLHEPEARARDYYQVEDEDGRRFWVFRLGFYGGPTMPSWYLHGFFP</sequence>
<dbReference type="GO" id="GO:0003684">
    <property type="term" value="F:damaged DNA binding"/>
    <property type="evidence" value="ECO:0007669"/>
    <property type="project" value="InterPro"/>
</dbReference>
<evidence type="ECO:0000256" key="1">
    <source>
        <dbReference type="ARBA" id="ARBA00001946"/>
    </source>
</evidence>
<evidence type="ECO:0000256" key="3">
    <source>
        <dbReference type="ARBA" id="ARBA00012417"/>
    </source>
</evidence>